<dbReference type="EMBL" id="BNJF01000001">
    <property type="protein sequence ID" value="GHO44543.1"/>
    <property type="molecule type" value="Genomic_DNA"/>
</dbReference>
<organism evidence="2 3">
    <name type="scientific">Ktedonospora formicarum</name>
    <dbReference type="NCBI Taxonomy" id="2778364"/>
    <lineage>
        <taxon>Bacteria</taxon>
        <taxon>Bacillati</taxon>
        <taxon>Chloroflexota</taxon>
        <taxon>Ktedonobacteria</taxon>
        <taxon>Ktedonobacterales</taxon>
        <taxon>Ktedonobacteraceae</taxon>
        <taxon>Ktedonospora</taxon>
    </lineage>
</organism>
<evidence type="ECO:0000313" key="3">
    <source>
        <dbReference type="Proteomes" id="UP000612362"/>
    </source>
</evidence>
<accession>A0A8J3I0Q6</accession>
<evidence type="ECO:0000256" key="1">
    <source>
        <dbReference type="SAM" id="MobiDB-lite"/>
    </source>
</evidence>
<reference evidence="2" key="1">
    <citation type="submission" date="2020-10" db="EMBL/GenBank/DDBJ databases">
        <title>Taxonomic study of unclassified bacteria belonging to the class Ktedonobacteria.</title>
        <authorList>
            <person name="Yabe S."/>
            <person name="Wang C.M."/>
            <person name="Zheng Y."/>
            <person name="Sakai Y."/>
            <person name="Cavaletti L."/>
            <person name="Monciardini P."/>
            <person name="Donadio S."/>
        </authorList>
    </citation>
    <scope>NUCLEOTIDE SEQUENCE</scope>
    <source>
        <strain evidence="2">SOSP1-1</strain>
    </source>
</reference>
<dbReference type="AlphaFoldDB" id="A0A8J3I0Q6"/>
<comment type="caution">
    <text evidence="2">The sequence shown here is derived from an EMBL/GenBank/DDBJ whole genome shotgun (WGS) entry which is preliminary data.</text>
</comment>
<feature type="region of interest" description="Disordered" evidence="1">
    <location>
        <begin position="117"/>
        <end position="144"/>
    </location>
</feature>
<protein>
    <submittedName>
        <fullName evidence="2">Uncharacterized protein</fullName>
    </submittedName>
</protein>
<gene>
    <name evidence="2" type="ORF">KSX_27060</name>
</gene>
<keyword evidence="3" id="KW-1185">Reference proteome</keyword>
<dbReference type="RefSeq" id="WP_220193926.1">
    <property type="nucleotide sequence ID" value="NZ_BNJF01000001.1"/>
</dbReference>
<name>A0A8J3I0Q6_9CHLR</name>
<proteinExistence type="predicted"/>
<feature type="compositionally biased region" description="Basic and acidic residues" evidence="1">
    <location>
        <begin position="125"/>
        <end position="134"/>
    </location>
</feature>
<evidence type="ECO:0000313" key="2">
    <source>
        <dbReference type="EMBL" id="GHO44543.1"/>
    </source>
</evidence>
<dbReference type="Proteomes" id="UP000612362">
    <property type="component" value="Unassembled WGS sequence"/>
</dbReference>
<sequence>MSDKHLKVVPLDKALEREKKSGRPKKLEMPALPQALFDGMTELERAHFFYFVDAYREEYPDLTPTDVLNLHMAGLEYISYLRIQAQQISTGEVISQARQHPGVQMRALLDQLSVTRKQRQQQNKGQDDRDKQAARELFASLSHG</sequence>